<proteinExistence type="predicted"/>
<evidence type="ECO:0000313" key="3">
    <source>
        <dbReference type="Proteomes" id="UP001147760"/>
    </source>
</evidence>
<protein>
    <recommendedName>
        <fullName evidence="1">HNH nuclease domain-containing protein</fullName>
    </recommendedName>
</protein>
<gene>
    <name evidence="2" type="ORF">N7530_005267</name>
</gene>
<dbReference type="OrthoDB" id="2104739at2759"/>
<dbReference type="EMBL" id="JAPWDO010000003">
    <property type="protein sequence ID" value="KAJ5479758.1"/>
    <property type="molecule type" value="Genomic_DNA"/>
</dbReference>
<sequence>MPSSLKTKVDQRLNSYTPLKSTDRTKFFLNDFFKVIPSDGKENLAQYILECKDDAKLRQLVESIRIGLLIPMKAQGGKTPSPITPSPRSDLEDSIENLKNQNVEPITRSPQSQLRRHCLERDGNKCLATGAYSHTHDHPRNAPTTHLEAAYIIPFALGSFQANTEDDKHLHVWNNLTKYFPVLNRMSFERKHINSEKNILMLDMQLYREFGQFRLIFEETGLAHQYRIKTFRDTATVPIQNLPRNRLVKFRVHKGQWDLPDPQLLKIHACIGKFLHMSGQAEAIDKVLDDFEYCGGLAPSGNTNLQDLLAASSLSLLTSY</sequence>
<feature type="domain" description="HNH nuclease" evidence="1">
    <location>
        <begin position="126"/>
        <end position="218"/>
    </location>
</feature>
<name>A0A9W9WZT2_9EURO</name>
<accession>A0A9W9WZT2</accession>
<dbReference type="Proteomes" id="UP001147760">
    <property type="component" value="Unassembled WGS sequence"/>
</dbReference>
<reference evidence="2" key="1">
    <citation type="submission" date="2022-12" db="EMBL/GenBank/DDBJ databases">
        <authorList>
            <person name="Petersen C."/>
        </authorList>
    </citation>
    <scope>NUCLEOTIDE SEQUENCE</scope>
    <source>
        <strain evidence="2">IBT 17660</strain>
    </source>
</reference>
<dbReference type="AlphaFoldDB" id="A0A9W9WZT2"/>
<keyword evidence="3" id="KW-1185">Reference proteome</keyword>
<dbReference type="InterPro" id="IPR003615">
    <property type="entry name" value="HNH_nuc"/>
</dbReference>
<organism evidence="2 3">
    <name type="scientific">Penicillium desertorum</name>
    <dbReference type="NCBI Taxonomy" id="1303715"/>
    <lineage>
        <taxon>Eukaryota</taxon>
        <taxon>Fungi</taxon>
        <taxon>Dikarya</taxon>
        <taxon>Ascomycota</taxon>
        <taxon>Pezizomycotina</taxon>
        <taxon>Eurotiomycetes</taxon>
        <taxon>Eurotiomycetidae</taxon>
        <taxon>Eurotiales</taxon>
        <taxon>Aspergillaceae</taxon>
        <taxon>Penicillium</taxon>
    </lineage>
</organism>
<evidence type="ECO:0000259" key="1">
    <source>
        <dbReference type="Pfam" id="PF13391"/>
    </source>
</evidence>
<reference evidence="2" key="2">
    <citation type="journal article" date="2023" name="IMA Fungus">
        <title>Comparative genomic study of the Penicillium genus elucidates a diverse pangenome and 15 lateral gene transfer events.</title>
        <authorList>
            <person name="Petersen C."/>
            <person name="Sorensen T."/>
            <person name="Nielsen M.R."/>
            <person name="Sondergaard T.E."/>
            <person name="Sorensen J.L."/>
            <person name="Fitzpatrick D.A."/>
            <person name="Frisvad J.C."/>
            <person name="Nielsen K.L."/>
        </authorList>
    </citation>
    <scope>NUCLEOTIDE SEQUENCE</scope>
    <source>
        <strain evidence="2">IBT 17660</strain>
    </source>
</reference>
<evidence type="ECO:0000313" key="2">
    <source>
        <dbReference type="EMBL" id="KAJ5479758.1"/>
    </source>
</evidence>
<dbReference type="Pfam" id="PF13391">
    <property type="entry name" value="HNH_2"/>
    <property type="match status" value="1"/>
</dbReference>
<comment type="caution">
    <text evidence="2">The sequence shown here is derived from an EMBL/GenBank/DDBJ whole genome shotgun (WGS) entry which is preliminary data.</text>
</comment>